<dbReference type="InterPro" id="IPR013783">
    <property type="entry name" value="Ig-like_fold"/>
</dbReference>
<feature type="domain" description="PKD" evidence="2">
    <location>
        <begin position="322"/>
        <end position="360"/>
    </location>
</feature>
<proteinExistence type="inferred from homology"/>
<sequence length="983" mass="110279">MRIHELYLRSASVCLVLCISACIGISLAGNTGELDLSSGKPVENLSLSLDNNYIRLVLPEVQSGEGLYLLFYSPDPDLSPGVSTLLGATQRSFYVDPLSLKSSSRTFYQALSFPNGLNLLIDEIMIEDFEDGTVNLSSYPDQDHDPWAWEVTSTYTYDSTLFSLMLYGNTWKIEYIDPIPVSEGTVWRAAVMVEDLGEFQAFGIGDGTDELFYVFDGTYLITGEQWNTTFYGVAPLREWALLNMPVGRDWMIRYEDLPVIDRLFYVNDIDEGGEEAISFFDEIHDITEDLPSQPQVYITAVGDSAAAQPHYDFTSTVIDPDSPTHTYFWDFGDSTFSDQPNPSHTYAARGYRTASLIVMDEDSLFGDAAIHLLPPPGTPDPDFTLNMAGDVMLARRYEESWGIIPNYGVEYIFERTLSMFGQAADISMVNLECQLTDQGYPHPTKQYIFHGSPENVAGLQFAGFDYVALGNNHTMDYMEPALMQTMAILDSAGILNSGSGLNEYWATRPAFFSVDGIRVAVLSYCNRDGREDFLPPFLEAGYNKAGFAMFDEPTLEATIPAADSLADLIIVQAHVGTEYDYSPLEGSPELASSDPREYLRFSTMIDSIDRYLEHRAIELGADVIFCHHPHVLRGFEVYQDKLIAHSFGNFAFDQNYWETYNSMILYCRATLDGFTDFTFRPVYIDDYLPTPANGELAESIGRMLAALSEELDTDVAFDSATCTGTVATSSAQVIEDTREVTITMDFRDEGDHWVSEPVRIEDPGFLSAFISLSGIPGGASLEAVLGREILLHGGFEYEGGWLWDMNEHTFLETMYPQSGTYCMGVRHSGGYNYHYTDLEDNIPIDEQSRYTIDGYMGGSNCESARFGVLFYDSRFSNNAQSSEYIESQSGNFSWTRYYMNFYSPEDGWYCNIRCRNSAPGTGTGIAYFDGLALVEWTTSWMPITTGLTEIPYPSQNTYVQFRVDEALTSAHLTYRMTERSIQY</sequence>
<accession>A0A532UUT1</accession>
<evidence type="ECO:0000313" key="4">
    <source>
        <dbReference type="Proteomes" id="UP000319619"/>
    </source>
</evidence>
<dbReference type="CDD" id="cd07381">
    <property type="entry name" value="MPP_CapA"/>
    <property type="match status" value="1"/>
</dbReference>
<dbReference type="InterPro" id="IPR000601">
    <property type="entry name" value="PKD_dom"/>
</dbReference>
<dbReference type="InterPro" id="IPR022409">
    <property type="entry name" value="PKD/Chitinase_dom"/>
</dbReference>
<dbReference type="Pfam" id="PF18911">
    <property type="entry name" value="PKD_4"/>
    <property type="match status" value="1"/>
</dbReference>
<organism evidence="3 4">
    <name type="scientific">candidate division LCP-89 bacterium B3_LCP</name>
    <dbReference type="NCBI Taxonomy" id="2012998"/>
    <lineage>
        <taxon>Bacteria</taxon>
        <taxon>Pseudomonadati</taxon>
        <taxon>Bacteria division LCP-89</taxon>
    </lineage>
</organism>
<reference evidence="3 4" key="1">
    <citation type="submission" date="2017-06" db="EMBL/GenBank/DDBJ databases">
        <title>Novel microbial phyla capable of carbon fixation and sulfur reduction in deep-sea sediments.</title>
        <authorList>
            <person name="Huang J."/>
            <person name="Baker B."/>
            <person name="Wang Y."/>
        </authorList>
    </citation>
    <scope>NUCLEOTIDE SEQUENCE [LARGE SCALE GENOMIC DNA]</scope>
    <source>
        <strain evidence="3">B3_LCP</strain>
    </source>
</reference>
<dbReference type="PANTHER" id="PTHR33393">
    <property type="entry name" value="POLYGLUTAMINE SYNTHESIS ACCESSORY PROTEIN RV0574C-RELATED"/>
    <property type="match status" value="1"/>
</dbReference>
<dbReference type="InterPro" id="IPR052169">
    <property type="entry name" value="CW_Biosynth-Accessory"/>
</dbReference>
<dbReference type="InterPro" id="IPR019079">
    <property type="entry name" value="Capsule_synth_CapA"/>
</dbReference>
<dbReference type="PANTHER" id="PTHR33393:SF11">
    <property type="entry name" value="POLYGLUTAMINE SYNTHESIS ACCESSORY PROTEIN RV0574C-RELATED"/>
    <property type="match status" value="1"/>
</dbReference>
<dbReference type="Gene3D" id="2.60.120.260">
    <property type="entry name" value="Galactose-binding domain-like"/>
    <property type="match status" value="1"/>
</dbReference>
<gene>
    <name evidence="3" type="ORF">CEE37_12175</name>
</gene>
<dbReference type="InterPro" id="IPR029052">
    <property type="entry name" value="Metallo-depent_PP-like"/>
</dbReference>
<dbReference type="SMART" id="SM00089">
    <property type="entry name" value="PKD"/>
    <property type="match status" value="1"/>
</dbReference>
<dbReference type="EMBL" id="NJBN01000009">
    <property type="protein sequence ID" value="TKJ38517.1"/>
    <property type="molecule type" value="Genomic_DNA"/>
</dbReference>
<dbReference type="Gene3D" id="2.60.40.10">
    <property type="entry name" value="Immunoglobulins"/>
    <property type="match status" value="1"/>
</dbReference>
<dbReference type="Proteomes" id="UP000319619">
    <property type="component" value="Unassembled WGS sequence"/>
</dbReference>
<dbReference type="SMART" id="SM00854">
    <property type="entry name" value="PGA_cap"/>
    <property type="match status" value="1"/>
</dbReference>
<dbReference type="PROSITE" id="PS50093">
    <property type="entry name" value="PKD"/>
    <property type="match status" value="1"/>
</dbReference>
<comment type="similarity">
    <text evidence="1">Belongs to the CapA family.</text>
</comment>
<dbReference type="SUPFAM" id="SSF56300">
    <property type="entry name" value="Metallo-dependent phosphatases"/>
    <property type="match status" value="1"/>
</dbReference>
<dbReference type="InterPro" id="IPR035986">
    <property type="entry name" value="PKD_dom_sf"/>
</dbReference>
<evidence type="ECO:0000259" key="2">
    <source>
        <dbReference type="PROSITE" id="PS50093"/>
    </source>
</evidence>
<name>A0A532UUT1_UNCL8</name>
<evidence type="ECO:0000313" key="3">
    <source>
        <dbReference type="EMBL" id="TKJ38517.1"/>
    </source>
</evidence>
<dbReference type="Pfam" id="PF09587">
    <property type="entry name" value="PGA_cap"/>
    <property type="match status" value="2"/>
</dbReference>
<dbReference type="CDD" id="cd00146">
    <property type="entry name" value="PKD"/>
    <property type="match status" value="1"/>
</dbReference>
<comment type="caution">
    <text evidence="3">The sequence shown here is derived from an EMBL/GenBank/DDBJ whole genome shotgun (WGS) entry which is preliminary data.</text>
</comment>
<protein>
    <recommendedName>
        <fullName evidence="2">PKD domain-containing protein</fullName>
    </recommendedName>
</protein>
<evidence type="ECO:0000256" key="1">
    <source>
        <dbReference type="ARBA" id="ARBA00005662"/>
    </source>
</evidence>
<dbReference type="SUPFAM" id="SSF49299">
    <property type="entry name" value="PKD domain"/>
    <property type="match status" value="1"/>
</dbReference>
<dbReference type="AlphaFoldDB" id="A0A532UUT1"/>
<dbReference type="Gene3D" id="3.60.21.10">
    <property type="match status" value="1"/>
</dbReference>